<evidence type="ECO:0000313" key="4">
    <source>
        <dbReference type="Proteomes" id="UP001244341"/>
    </source>
</evidence>
<proteinExistence type="inferred from homology"/>
<feature type="domain" description="Peptidase C14 caspase" evidence="2">
    <location>
        <begin position="3"/>
        <end position="397"/>
    </location>
</feature>
<reference evidence="3 4" key="1">
    <citation type="submission" date="2023-05" db="EMBL/GenBank/DDBJ databases">
        <title>A 100% complete, gapless, phased diploid assembly of the Scenedesmus obliquus UTEX 3031 genome.</title>
        <authorList>
            <person name="Biondi T.C."/>
            <person name="Hanschen E.R."/>
            <person name="Kwon T."/>
            <person name="Eng W."/>
            <person name="Kruse C.P.S."/>
            <person name="Koehler S.I."/>
            <person name="Kunde Y."/>
            <person name="Gleasner C.D."/>
            <person name="You Mak K.T."/>
            <person name="Polle J."/>
            <person name="Hovde B.T."/>
            <person name="Starkenburg S.R."/>
        </authorList>
    </citation>
    <scope>NUCLEOTIDE SEQUENCE [LARGE SCALE GENOMIC DNA]</scope>
    <source>
        <strain evidence="3 4">DOE0152z</strain>
    </source>
</reference>
<dbReference type="InterPro" id="IPR050452">
    <property type="entry name" value="Metacaspase"/>
</dbReference>
<dbReference type="PANTHER" id="PTHR48104">
    <property type="entry name" value="METACASPASE-4"/>
    <property type="match status" value="1"/>
</dbReference>
<dbReference type="Proteomes" id="UP001244341">
    <property type="component" value="Chromosome 14b"/>
</dbReference>
<dbReference type="InterPro" id="IPR011600">
    <property type="entry name" value="Pept_C14_caspase"/>
</dbReference>
<dbReference type="SUPFAM" id="SSF52129">
    <property type="entry name" value="Caspase-like"/>
    <property type="match status" value="1"/>
</dbReference>
<evidence type="ECO:0000259" key="2">
    <source>
        <dbReference type="Pfam" id="PF00656"/>
    </source>
</evidence>
<name>A0ABY8ULA2_TETOB</name>
<dbReference type="PANTHER" id="PTHR48104:SF30">
    <property type="entry name" value="METACASPASE-1"/>
    <property type="match status" value="1"/>
</dbReference>
<sequence length="410" mass="41406">MAKRALLCGCNYPGSSHALNGCVNDVNAMYSMLTTHFGFAPENITKLIDTDPSGEQPTGANIKRHLTELVAASQPGDVLFFHYSGHGTQVPSDHEEADAKDEALCPTDMNTITDDDLRTICVNLADGVKLTVVADCCHSGTLLDQPEVQISGPKSDDPAAPPQLVDTFTAAAGGADNRDVGCRALPVDSFVAALGEKLGVAVAPNQARAAMVAAFGSDASAKLGPLIQKFQGALDAAGGAEALAAQATAKLDELVPGAGGALGGLLGGVLGGGGGGSSSGSRGIGSSLFSLALEMLGSADVAQQLPPAGAKPSPDAQLPPGRGLLITGCQAEETSADACPSGDASQAFGALTNALTTTVNQFKQAYPDQNISARTLVAHIRESLNAARFAQNPCLECDAANADAPFVLGA</sequence>
<dbReference type="Gene3D" id="3.40.50.12660">
    <property type="match status" value="2"/>
</dbReference>
<evidence type="ECO:0000313" key="3">
    <source>
        <dbReference type="EMBL" id="WIA22050.1"/>
    </source>
</evidence>
<organism evidence="3 4">
    <name type="scientific">Tetradesmus obliquus</name>
    <name type="common">Green alga</name>
    <name type="synonym">Acutodesmus obliquus</name>
    <dbReference type="NCBI Taxonomy" id="3088"/>
    <lineage>
        <taxon>Eukaryota</taxon>
        <taxon>Viridiplantae</taxon>
        <taxon>Chlorophyta</taxon>
        <taxon>core chlorophytes</taxon>
        <taxon>Chlorophyceae</taxon>
        <taxon>CS clade</taxon>
        <taxon>Sphaeropleales</taxon>
        <taxon>Scenedesmaceae</taxon>
        <taxon>Tetradesmus</taxon>
    </lineage>
</organism>
<accession>A0ABY8ULA2</accession>
<dbReference type="EMBL" id="CP126221">
    <property type="protein sequence ID" value="WIA22050.1"/>
    <property type="molecule type" value="Genomic_DNA"/>
</dbReference>
<dbReference type="InterPro" id="IPR029030">
    <property type="entry name" value="Caspase-like_dom_sf"/>
</dbReference>
<keyword evidence="4" id="KW-1185">Reference proteome</keyword>
<dbReference type="Pfam" id="PF00656">
    <property type="entry name" value="Peptidase_C14"/>
    <property type="match status" value="1"/>
</dbReference>
<gene>
    <name evidence="3" type="ORF">OEZ85_004396</name>
</gene>
<evidence type="ECO:0000256" key="1">
    <source>
        <dbReference type="ARBA" id="ARBA00009005"/>
    </source>
</evidence>
<comment type="similarity">
    <text evidence="1">Belongs to the peptidase C14B family.</text>
</comment>
<protein>
    <recommendedName>
        <fullName evidence="2">Peptidase C14 caspase domain-containing protein</fullName>
    </recommendedName>
</protein>